<dbReference type="Proteomes" id="UP000053236">
    <property type="component" value="Unassembled WGS sequence"/>
</dbReference>
<name>W2HSU7_PHYNI</name>
<dbReference type="AlphaFoldDB" id="W2HSU7"/>
<organism evidence="3">
    <name type="scientific">Phytophthora nicotianae</name>
    <name type="common">Potato buckeye rot agent</name>
    <name type="synonym">Phytophthora parasitica</name>
    <dbReference type="NCBI Taxonomy" id="4792"/>
    <lineage>
        <taxon>Eukaryota</taxon>
        <taxon>Sar</taxon>
        <taxon>Stramenopiles</taxon>
        <taxon>Oomycota</taxon>
        <taxon>Peronosporomycetes</taxon>
        <taxon>Peronosporales</taxon>
        <taxon>Peronosporaceae</taxon>
        <taxon>Phytophthora</taxon>
    </lineage>
</organism>
<evidence type="ECO:0000313" key="2">
    <source>
        <dbReference type="EMBL" id="ETK79065.1"/>
    </source>
</evidence>
<evidence type="ECO:0000256" key="1">
    <source>
        <dbReference type="SAM" id="MobiDB-lite"/>
    </source>
</evidence>
<sequence>MDADRELFIQQLVAALQENTALAGGVPSLSPRSPGAADGGSSSDSSTEGEKSPQ</sequence>
<feature type="region of interest" description="Disordered" evidence="1">
    <location>
        <begin position="24"/>
        <end position="54"/>
    </location>
</feature>
<reference evidence="2" key="1">
    <citation type="submission" date="2013-11" db="EMBL/GenBank/DDBJ databases">
        <title>The Genome Sequence of Phytophthora parasitica CJ02B3.</title>
        <authorList>
            <consortium name="The Broad Institute Genomics Platform"/>
            <person name="Russ C."/>
            <person name="Tyler B."/>
            <person name="Panabieres F."/>
            <person name="Shan W."/>
            <person name="Tripathy S."/>
            <person name="Grunwald N."/>
            <person name="Machado M."/>
            <person name="Johnson C.S."/>
            <person name="Arredondo F."/>
            <person name="Hong C."/>
            <person name="Coffey M."/>
            <person name="Young S.K."/>
            <person name="Zeng Q."/>
            <person name="Gargeya S."/>
            <person name="Fitzgerald M."/>
            <person name="Abouelleil A."/>
            <person name="Alvarado L."/>
            <person name="Chapman S.B."/>
            <person name="Gainer-Dewar J."/>
            <person name="Goldberg J."/>
            <person name="Griggs A."/>
            <person name="Gujja S."/>
            <person name="Hansen M."/>
            <person name="Howarth C."/>
            <person name="Imamovic A."/>
            <person name="Ireland A."/>
            <person name="Larimer J."/>
            <person name="McCowan C."/>
            <person name="Murphy C."/>
            <person name="Pearson M."/>
            <person name="Poon T.W."/>
            <person name="Priest M."/>
            <person name="Roberts A."/>
            <person name="Saif S."/>
            <person name="Shea T."/>
            <person name="Sykes S."/>
            <person name="Wortman J."/>
            <person name="Nusbaum C."/>
            <person name="Birren B."/>
        </authorList>
    </citation>
    <scope>NUCLEOTIDE SEQUENCE [LARGE SCALE GENOMIC DNA]</scope>
    <source>
        <strain evidence="2">CJ02B3</strain>
    </source>
</reference>
<dbReference type="Proteomes" id="UP000053864">
    <property type="component" value="Unassembled WGS sequence"/>
</dbReference>
<gene>
    <name evidence="2" type="ORF">L915_15047</name>
    <name evidence="3" type="ORF">L916_21720</name>
</gene>
<protein>
    <submittedName>
        <fullName evidence="3">Uncharacterized protein</fullName>
    </submittedName>
</protein>
<feature type="compositionally biased region" description="Low complexity" evidence="1">
    <location>
        <begin position="30"/>
        <end position="46"/>
    </location>
</feature>
<dbReference type="EMBL" id="KI676930">
    <property type="protein sequence ID" value="ETL24267.1"/>
    <property type="molecule type" value="Genomic_DNA"/>
</dbReference>
<proteinExistence type="predicted"/>
<accession>W2HSU7</accession>
<dbReference type="EMBL" id="KI688097">
    <property type="protein sequence ID" value="ETK79065.1"/>
    <property type="molecule type" value="Genomic_DNA"/>
</dbReference>
<evidence type="ECO:0000313" key="3">
    <source>
        <dbReference type="EMBL" id="ETL24267.1"/>
    </source>
</evidence>
<reference evidence="3" key="2">
    <citation type="submission" date="2013-11" db="EMBL/GenBank/DDBJ databases">
        <title>The Genome Sequence of Phytophthora parasitica CJ05E6.</title>
        <authorList>
            <consortium name="The Broad Institute Genomics Platform"/>
            <person name="Russ C."/>
            <person name="Tyler B."/>
            <person name="Panabieres F."/>
            <person name="Shan W."/>
            <person name="Tripathy S."/>
            <person name="Grunwald N."/>
            <person name="Machado M."/>
            <person name="Johnson C.S."/>
            <person name="Arredondo F."/>
            <person name="Hong C."/>
            <person name="Coffey M."/>
            <person name="Young S.K."/>
            <person name="Zeng Q."/>
            <person name="Gargeya S."/>
            <person name="Fitzgerald M."/>
            <person name="Abouelleil A."/>
            <person name="Alvarado L."/>
            <person name="Chapman S.B."/>
            <person name="Gainer-Dewar J."/>
            <person name="Goldberg J."/>
            <person name="Griggs A."/>
            <person name="Gujja S."/>
            <person name="Hansen M."/>
            <person name="Howarth C."/>
            <person name="Imamovic A."/>
            <person name="Ireland A."/>
            <person name="Larimer J."/>
            <person name="McCowan C."/>
            <person name="Murphy C."/>
            <person name="Pearson M."/>
            <person name="Poon T.W."/>
            <person name="Priest M."/>
            <person name="Roberts A."/>
            <person name="Saif S."/>
            <person name="Shea T."/>
            <person name="Sykes S."/>
            <person name="Wortman J."/>
            <person name="Nusbaum C."/>
            <person name="Birren B."/>
        </authorList>
    </citation>
    <scope>NUCLEOTIDE SEQUENCE [LARGE SCALE GENOMIC DNA]</scope>
    <source>
        <strain evidence="3">CJ05E6</strain>
    </source>
</reference>
<feature type="non-terminal residue" evidence="3">
    <location>
        <position position="54"/>
    </location>
</feature>